<evidence type="ECO:0000256" key="1">
    <source>
        <dbReference type="SAM" id="Phobius"/>
    </source>
</evidence>
<protein>
    <recommendedName>
        <fullName evidence="4">DUF2304 domain-containing protein</fullName>
    </recommendedName>
</protein>
<reference evidence="2 3" key="1">
    <citation type="submission" date="2016-02" db="EMBL/GenBank/DDBJ databases">
        <title>Genome sequence of Clostridium tepidiprofundi DSM 19306.</title>
        <authorList>
            <person name="Poehlein A."/>
            <person name="Daniel R."/>
        </authorList>
    </citation>
    <scope>NUCLEOTIDE SEQUENCE [LARGE SCALE GENOMIC DNA]</scope>
    <source>
        <strain evidence="2 3">DSM 19306</strain>
    </source>
</reference>
<evidence type="ECO:0000313" key="2">
    <source>
        <dbReference type="EMBL" id="KYH30567.1"/>
    </source>
</evidence>
<name>A0A151AT53_9CLOT</name>
<keyword evidence="1" id="KW-1133">Transmembrane helix</keyword>
<accession>A0A151AT53</accession>
<feature type="transmembrane region" description="Helical" evidence="1">
    <location>
        <begin position="32"/>
        <end position="49"/>
    </location>
</feature>
<evidence type="ECO:0008006" key="4">
    <source>
        <dbReference type="Google" id="ProtNLM"/>
    </source>
</evidence>
<dbReference type="Proteomes" id="UP000075531">
    <property type="component" value="Unassembled WGS sequence"/>
</dbReference>
<organism evidence="2 3">
    <name type="scientific">Clostridium tepidiprofundi DSM 19306</name>
    <dbReference type="NCBI Taxonomy" id="1121338"/>
    <lineage>
        <taxon>Bacteria</taxon>
        <taxon>Bacillati</taxon>
        <taxon>Bacillota</taxon>
        <taxon>Clostridia</taxon>
        <taxon>Eubacteriales</taxon>
        <taxon>Clostridiaceae</taxon>
        <taxon>Clostridium</taxon>
    </lineage>
</organism>
<keyword evidence="1" id="KW-0812">Transmembrane</keyword>
<dbReference type="PATRIC" id="fig|1121338.3.peg.2676"/>
<feature type="transmembrane region" description="Helical" evidence="1">
    <location>
        <begin position="61"/>
        <end position="79"/>
    </location>
</feature>
<sequence length="117" mass="13930">MEILKIIIFAVITLIVYYLLNRILLRKIKINKWIVLLLALVSMIIPIVLKLDPAGFASKYIFSGMFLMFFLWFLDLIGLNRRMQKEGEKITRTRIERKKRKNDIIRPKAKPNRVKNK</sequence>
<dbReference type="EMBL" id="LTBA01000065">
    <property type="protein sequence ID" value="KYH30567.1"/>
    <property type="molecule type" value="Genomic_DNA"/>
</dbReference>
<keyword evidence="1" id="KW-0472">Membrane</keyword>
<evidence type="ECO:0000313" key="3">
    <source>
        <dbReference type="Proteomes" id="UP000075531"/>
    </source>
</evidence>
<gene>
    <name evidence="2" type="ORF">CLTEP_25770</name>
</gene>
<dbReference type="AlphaFoldDB" id="A0A151AT53"/>
<proteinExistence type="predicted"/>
<feature type="transmembrane region" description="Helical" evidence="1">
    <location>
        <begin position="6"/>
        <end position="25"/>
    </location>
</feature>
<comment type="caution">
    <text evidence="2">The sequence shown here is derived from an EMBL/GenBank/DDBJ whole genome shotgun (WGS) entry which is preliminary data.</text>
</comment>
<dbReference type="RefSeq" id="WP_066827304.1">
    <property type="nucleotide sequence ID" value="NZ_LTBA01000065.1"/>
</dbReference>
<keyword evidence="3" id="KW-1185">Reference proteome</keyword>